<feature type="coiled-coil region" evidence="1">
    <location>
        <begin position="211"/>
        <end position="238"/>
    </location>
</feature>
<feature type="compositionally biased region" description="Polar residues" evidence="2">
    <location>
        <begin position="181"/>
        <end position="192"/>
    </location>
</feature>
<evidence type="ECO:0000256" key="1">
    <source>
        <dbReference type="SAM" id="Coils"/>
    </source>
</evidence>
<dbReference type="AlphaFoldDB" id="A0A9P5NID2"/>
<organism evidence="3 4">
    <name type="scientific">Gymnopilus junonius</name>
    <name type="common">Spectacular rustgill mushroom</name>
    <name type="synonym">Gymnopilus spectabilis subsp. junonius</name>
    <dbReference type="NCBI Taxonomy" id="109634"/>
    <lineage>
        <taxon>Eukaryota</taxon>
        <taxon>Fungi</taxon>
        <taxon>Dikarya</taxon>
        <taxon>Basidiomycota</taxon>
        <taxon>Agaricomycotina</taxon>
        <taxon>Agaricomycetes</taxon>
        <taxon>Agaricomycetidae</taxon>
        <taxon>Agaricales</taxon>
        <taxon>Agaricineae</taxon>
        <taxon>Hymenogastraceae</taxon>
        <taxon>Gymnopilus</taxon>
    </lineage>
</organism>
<dbReference type="EMBL" id="JADNYJ010000086">
    <property type="protein sequence ID" value="KAF8888165.1"/>
    <property type="molecule type" value="Genomic_DNA"/>
</dbReference>
<protein>
    <submittedName>
        <fullName evidence="3">Uncharacterized protein</fullName>
    </submittedName>
</protein>
<reference evidence="3" key="1">
    <citation type="submission" date="2020-11" db="EMBL/GenBank/DDBJ databases">
        <authorList>
            <consortium name="DOE Joint Genome Institute"/>
            <person name="Ahrendt S."/>
            <person name="Riley R."/>
            <person name="Andreopoulos W."/>
            <person name="LaButti K."/>
            <person name="Pangilinan J."/>
            <person name="Ruiz-duenas F.J."/>
            <person name="Barrasa J.M."/>
            <person name="Sanchez-Garcia M."/>
            <person name="Camarero S."/>
            <person name="Miyauchi S."/>
            <person name="Serrano A."/>
            <person name="Linde D."/>
            <person name="Babiker R."/>
            <person name="Drula E."/>
            <person name="Ayuso-Fernandez I."/>
            <person name="Pacheco R."/>
            <person name="Padilla G."/>
            <person name="Ferreira P."/>
            <person name="Barriuso J."/>
            <person name="Kellner H."/>
            <person name="Castanera R."/>
            <person name="Alfaro M."/>
            <person name="Ramirez L."/>
            <person name="Pisabarro A.G."/>
            <person name="Kuo A."/>
            <person name="Tritt A."/>
            <person name="Lipzen A."/>
            <person name="He G."/>
            <person name="Yan M."/>
            <person name="Ng V."/>
            <person name="Cullen D."/>
            <person name="Martin F."/>
            <person name="Rosso M.-N."/>
            <person name="Henrissat B."/>
            <person name="Hibbett D."/>
            <person name="Martinez A.T."/>
            <person name="Grigoriev I.V."/>
        </authorList>
    </citation>
    <scope>NUCLEOTIDE SEQUENCE</scope>
    <source>
        <strain evidence="3">AH 44721</strain>
    </source>
</reference>
<feature type="region of interest" description="Disordered" evidence="2">
    <location>
        <begin position="171"/>
        <end position="199"/>
    </location>
</feature>
<name>A0A9P5NID2_GYMJU</name>
<evidence type="ECO:0000313" key="3">
    <source>
        <dbReference type="EMBL" id="KAF8888165.1"/>
    </source>
</evidence>
<dbReference type="OrthoDB" id="3060478at2759"/>
<dbReference type="Proteomes" id="UP000724874">
    <property type="component" value="Unassembled WGS sequence"/>
</dbReference>
<comment type="caution">
    <text evidence="3">The sequence shown here is derived from an EMBL/GenBank/DDBJ whole genome shotgun (WGS) entry which is preliminary data.</text>
</comment>
<keyword evidence="4" id="KW-1185">Reference proteome</keyword>
<feature type="coiled-coil region" evidence="1">
    <location>
        <begin position="91"/>
        <end position="160"/>
    </location>
</feature>
<proteinExistence type="predicted"/>
<gene>
    <name evidence="3" type="ORF">CPB84DRAFT_1786364</name>
</gene>
<keyword evidence="1" id="KW-0175">Coiled coil</keyword>
<accession>A0A9P5NID2</accession>
<evidence type="ECO:0000256" key="2">
    <source>
        <dbReference type="SAM" id="MobiDB-lite"/>
    </source>
</evidence>
<sequence>MGRKPFVWPFKISTNFVRPTISIFIRMIPFTPAQNSCESRYLDSPKRTELYPEPRSLHYCASKGNSVIFPFPDYSIMETVASDPELASEMLALMNKELKSARLRIKELESRACSEEVDIITYIHRTEAAEKSLEIAKADLMEMSSENQLLRAALEDLRDSKKVETMGDDLQAQWSKETRDQSVSATDQSSSDTDGHTKELESALEKYYGKYKTEKLERKELKNTCKMLEEQLSHLKEESNRRCLEEEAFVIKHKELEHQEFKNEASLRISSVVDSQAVAPSLKKVLSRKEVVEYMLKFPKVDHRPRYNTLRPVYHSGMDLKKYLAADKRTSACSANFLFLPGLFAWCPKVHHAFAIGPVHIFESKKGRWIEKSIFESLYDKTFSLFYKYETGTYYAGTYKAIKLLDFARADFKTGKFLLRAWYALDATLPGEKNNGRQPSLVHDTVRQLYLDGVLKVEPLGLQCVAFDHGLYAGLKDRYEKLAEVAYYPEDAEQDRPQKKQRTE</sequence>
<evidence type="ECO:0000313" key="4">
    <source>
        <dbReference type="Proteomes" id="UP000724874"/>
    </source>
</evidence>